<name>A0A0C3PR98_9AGAM</name>
<reference evidence="3" key="2">
    <citation type="submission" date="2015-01" db="EMBL/GenBank/DDBJ databases">
        <title>Evolutionary Origins and Diversification of the Mycorrhizal Mutualists.</title>
        <authorList>
            <consortium name="DOE Joint Genome Institute"/>
            <consortium name="Mycorrhizal Genomics Consortium"/>
            <person name="Kohler A."/>
            <person name="Kuo A."/>
            <person name="Nagy L.G."/>
            <person name="Floudas D."/>
            <person name="Copeland A."/>
            <person name="Barry K.W."/>
            <person name="Cichocki N."/>
            <person name="Veneault-Fourrey C."/>
            <person name="LaButti K."/>
            <person name="Lindquist E.A."/>
            <person name="Lipzen A."/>
            <person name="Lundell T."/>
            <person name="Morin E."/>
            <person name="Murat C."/>
            <person name="Riley R."/>
            <person name="Ohm R."/>
            <person name="Sun H."/>
            <person name="Tunlid A."/>
            <person name="Henrissat B."/>
            <person name="Grigoriev I.V."/>
            <person name="Hibbett D.S."/>
            <person name="Martin F."/>
        </authorList>
    </citation>
    <scope>NUCLEOTIDE SEQUENCE [LARGE SCALE GENOMIC DNA]</scope>
    <source>
        <strain evidence="3">MUT 4182</strain>
    </source>
</reference>
<protein>
    <submittedName>
        <fullName evidence="2">Uncharacterized protein</fullName>
    </submittedName>
</protein>
<evidence type="ECO:0000313" key="3">
    <source>
        <dbReference type="Proteomes" id="UP000054248"/>
    </source>
</evidence>
<feature type="region of interest" description="Disordered" evidence="1">
    <location>
        <begin position="1"/>
        <end position="33"/>
    </location>
</feature>
<dbReference type="OrthoDB" id="270584at2759"/>
<dbReference type="STRING" id="1051891.A0A0C3PR98"/>
<proteinExistence type="predicted"/>
<dbReference type="HOGENOM" id="CLU_1741913_0_0_1"/>
<organism evidence="2 3">
    <name type="scientific">Tulasnella calospora MUT 4182</name>
    <dbReference type="NCBI Taxonomy" id="1051891"/>
    <lineage>
        <taxon>Eukaryota</taxon>
        <taxon>Fungi</taxon>
        <taxon>Dikarya</taxon>
        <taxon>Basidiomycota</taxon>
        <taxon>Agaricomycotina</taxon>
        <taxon>Agaricomycetes</taxon>
        <taxon>Cantharellales</taxon>
        <taxon>Tulasnellaceae</taxon>
        <taxon>Tulasnella</taxon>
    </lineage>
</organism>
<feature type="region of interest" description="Disordered" evidence="1">
    <location>
        <begin position="76"/>
        <end position="102"/>
    </location>
</feature>
<reference evidence="2 3" key="1">
    <citation type="submission" date="2014-04" db="EMBL/GenBank/DDBJ databases">
        <authorList>
            <consortium name="DOE Joint Genome Institute"/>
            <person name="Kuo A."/>
            <person name="Girlanda M."/>
            <person name="Perotto S."/>
            <person name="Kohler A."/>
            <person name="Nagy L.G."/>
            <person name="Floudas D."/>
            <person name="Copeland A."/>
            <person name="Barry K.W."/>
            <person name="Cichocki N."/>
            <person name="Veneault-Fourrey C."/>
            <person name="LaButti K."/>
            <person name="Lindquist E.A."/>
            <person name="Lipzen A."/>
            <person name="Lundell T."/>
            <person name="Morin E."/>
            <person name="Murat C."/>
            <person name="Sun H."/>
            <person name="Tunlid A."/>
            <person name="Henrissat B."/>
            <person name="Grigoriev I.V."/>
            <person name="Hibbett D.S."/>
            <person name="Martin F."/>
            <person name="Nordberg H.P."/>
            <person name="Cantor M.N."/>
            <person name="Hua S.X."/>
        </authorList>
    </citation>
    <scope>NUCLEOTIDE SEQUENCE [LARGE SCALE GENOMIC DNA]</scope>
    <source>
        <strain evidence="2 3">MUT 4182</strain>
    </source>
</reference>
<evidence type="ECO:0000256" key="1">
    <source>
        <dbReference type="SAM" id="MobiDB-lite"/>
    </source>
</evidence>
<sequence length="150" mass="17171">MPDRPPARAAGSASKGRELFDDAFSGQAEQPNIPIIRTDRQLPHDITPKSLKDYRALEGEESREVRLRSIWLKLPKHRPPDRSEPVGTSDGPPRSLRYEDMTKERAESLRGIYWEELMRRASLDWEGFLTYVDQKEAGKAVVRLSRAARS</sequence>
<evidence type="ECO:0000313" key="2">
    <source>
        <dbReference type="EMBL" id="KIO17155.1"/>
    </source>
</evidence>
<keyword evidence="3" id="KW-1185">Reference proteome</keyword>
<gene>
    <name evidence="2" type="ORF">M407DRAFT_33196</name>
</gene>
<dbReference type="Proteomes" id="UP000054248">
    <property type="component" value="Unassembled WGS sequence"/>
</dbReference>
<accession>A0A0C3PR98</accession>
<dbReference type="AlphaFoldDB" id="A0A0C3PR98"/>
<dbReference type="EMBL" id="KN823423">
    <property type="protein sequence ID" value="KIO17155.1"/>
    <property type="molecule type" value="Genomic_DNA"/>
</dbReference>